<gene>
    <name evidence="1" type="ORF">DPEC_G00059960</name>
</gene>
<proteinExistence type="predicted"/>
<evidence type="ECO:0000313" key="2">
    <source>
        <dbReference type="Proteomes" id="UP001157502"/>
    </source>
</evidence>
<protein>
    <submittedName>
        <fullName evidence="1">Uncharacterized protein</fullName>
    </submittedName>
</protein>
<comment type="caution">
    <text evidence="1">The sequence shown here is derived from an EMBL/GenBank/DDBJ whole genome shotgun (WGS) entry which is preliminary data.</text>
</comment>
<name>A0ACC2H6X0_DALPE</name>
<reference evidence="1" key="1">
    <citation type="submission" date="2021-05" db="EMBL/GenBank/DDBJ databases">
        <authorList>
            <person name="Pan Q."/>
            <person name="Jouanno E."/>
            <person name="Zahm M."/>
            <person name="Klopp C."/>
            <person name="Cabau C."/>
            <person name="Louis A."/>
            <person name="Berthelot C."/>
            <person name="Parey E."/>
            <person name="Roest Crollius H."/>
            <person name="Montfort J."/>
            <person name="Robinson-Rechavi M."/>
            <person name="Bouchez O."/>
            <person name="Lampietro C."/>
            <person name="Lopez Roques C."/>
            <person name="Donnadieu C."/>
            <person name="Postlethwait J."/>
            <person name="Bobe J."/>
            <person name="Dillon D."/>
            <person name="Chandos A."/>
            <person name="von Hippel F."/>
            <person name="Guiguen Y."/>
        </authorList>
    </citation>
    <scope>NUCLEOTIDE SEQUENCE</scope>
    <source>
        <strain evidence="1">YG-Jan2019</strain>
    </source>
</reference>
<sequence>MGSIYLKVLKLVLLFSVSEIFAIPNDISFSVIQVTSKSMSVRWSHYSGASSYKVTATPVNSLGSSVFAQFSGNTVMGSVNSLFPNTVYNMQVEAMDNLGHVLGSAALDMSTAPPVPTINQAYSKQSDSMTVEFNEVPGASSYILRAESPVGDFFLETPVAGSPGTVQQLSPYTDYNLSVMSVNSAGRSQPSLDVQGKTGVASPRLMLTSPTNDSILVTWPLDQHIALYTITLITQGSNSNTTLTFNTTDPFMTFSNLEPGTTYCIKAKGLALDGLYGDEISVWQITRPPSPVDIQVSVNQGRSGGLTVYWQLVHGADVYIVRATSGQNCSASETTCIISPLLCGQNHSVTVTAVNSAGPSNPSGPENFMTFPCPPDHTWIEEPAAGSCMVGWTETALVDYYTAFIKRDDGVEDFCNTTDTICHFQCLCGYAYLSTVFAYNEAGTSPPGELLNYTTIPCCPEAITIALVSTETLEITWSPVRGVEFYETTAVETADVVHCKDTSPVCALSDLRCNGLYQVVVTPCSEIGGCNHTCKAFTHETDPCSPTILSVTQNNSSSNVSVLYTAPNTPNTTYTITAVGVGITDTHTCQSNSTSCQLTHLPCGATYDVTAYASTAVGQSLPSFSVPLETGPCCPTSLTVNQVTQAMTNVTWSNALGASTYVTSLTSSLGHARCHTMDTHCLMGCITCGTNYSVSLEAFSRTGHMSECSYHGFSSSSCCPSNVKLYRMANSSVRIFWRSTGPQTHTVDVMGTVSNYTCVPAPLSSFCDLADIMCEDLLRVLLWKRCRTGCLSGKEKCYLEATQLLSMSACQQKS</sequence>
<accession>A0ACC2H6X0</accession>
<dbReference type="Proteomes" id="UP001157502">
    <property type="component" value="Chromosome 5"/>
</dbReference>
<organism evidence="1 2">
    <name type="scientific">Dallia pectoralis</name>
    <name type="common">Alaska blackfish</name>
    <dbReference type="NCBI Taxonomy" id="75939"/>
    <lineage>
        <taxon>Eukaryota</taxon>
        <taxon>Metazoa</taxon>
        <taxon>Chordata</taxon>
        <taxon>Craniata</taxon>
        <taxon>Vertebrata</taxon>
        <taxon>Euteleostomi</taxon>
        <taxon>Actinopterygii</taxon>
        <taxon>Neopterygii</taxon>
        <taxon>Teleostei</taxon>
        <taxon>Protacanthopterygii</taxon>
        <taxon>Esociformes</taxon>
        <taxon>Umbridae</taxon>
        <taxon>Dallia</taxon>
    </lineage>
</organism>
<dbReference type="EMBL" id="CM055732">
    <property type="protein sequence ID" value="KAJ8011602.1"/>
    <property type="molecule type" value="Genomic_DNA"/>
</dbReference>
<keyword evidence="2" id="KW-1185">Reference proteome</keyword>
<evidence type="ECO:0000313" key="1">
    <source>
        <dbReference type="EMBL" id="KAJ8011602.1"/>
    </source>
</evidence>